<dbReference type="HOGENOM" id="CLU_000445_30_1_11"/>
<evidence type="ECO:0000313" key="11">
    <source>
        <dbReference type="Proteomes" id="UP000000333"/>
    </source>
</evidence>
<feature type="domain" description="Response regulatory" evidence="8">
    <location>
        <begin position="2"/>
        <end position="116"/>
    </location>
</feature>
<dbReference type="STRING" id="633147.Olsu_0874"/>
<dbReference type="GO" id="GO:0006355">
    <property type="term" value="P:regulation of DNA-templated transcription"/>
    <property type="evidence" value="ECO:0007669"/>
    <property type="project" value="InterPro"/>
</dbReference>
<dbReference type="InterPro" id="IPR039420">
    <property type="entry name" value="WalR-like"/>
</dbReference>
<dbReference type="PANTHER" id="PTHR48111:SF1">
    <property type="entry name" value="TWO-COMPONENT RESPONSE REGULATOR ORR33"/>
    <property type="match status" value="1"/>
</dbReference>
<dbReference type="GeneID" id="78512291"/>
<dbReference type="InterPro" id="IPR036388">
    <property type="entry name" value="WH-like_DNA-bd_sf"/>
</dbReference>
<keyword evidence="3" id="KW-0805">Transcription regulation</keyword>
<evidence type="ECO:0000256" key="5">
    <source>
        <dbReference type="ARBA" id="ARBA00023163"/>
    </source>
</evidence>
<organism evidence="10 11">
    <name type="scientific">Olsenella uli (strain ATCC 49627 / DSM 7084 / CCUG 31166 / CIP 109912 / JCM 12494 / LMG 11480 / NCIMB 702895 / VPI D76D-27C)</name>
    <name type="common">Lactobacillus uli</name>
    <dbReference type="NCBI Taxonomy" id="633147"/>
    <lineage>
        <taxon>Bacteria</taxon>
        <taxon>Bacillati</taxon>
        <taxon>Actinomycetota</taxon>
        <taxon>Coriobacteriia</taxon>
        <taxon>Coriobacteriales</taxon>
        <taxon>Atopobiaceae</taxon>
        <taxon>Olsenella</taxon>
    </lineage>
</organism>
<dbReference type="PROSITE" id="PS50110">
    <property type="entry name" value="RESPONSE_REGULATORY"/>
    <property type="match status" value="1"/>
</dbReference>
<dbReference type="AlphaFoldDB" id="E1R022"/>
<dbReference type="InterPro" id="IPR016032">
    <property type="entry name" value="Sig_transdc_resp-reg_C-effctor"/>
</dbReference>
<dbReference type="InterPro" id="IPR001867">
    <property type="entry name" value="OmpR/PhoB-type_DNA-bd"/>
</dbReference>
<evidence type="ECO:0000256" key="3">
    <source>
        <dbReference type="ARBA" id="ARBA00023015"/>
    </source>
</evidence>
<dbReference type="Pfam" id="PF00486">
    <property type="entry name" value="Trans_reg_C"/>
    <property type="match status" value="1"/>
</dbReference>
<evidence type="ECO:0000256" key="6">
    <source>
        <dbReference type="PROSITE-ProRule" id="PRU00169"/>
    </source>
</evidence>
<reference evidence="10 11" key="1">
    <citation type="journal article" date="2010" name="Stand. Genomic Sci.">
        <title>Complete genome sequence of Olsenella uli type strain (VPI D76D-27C).</title>
        <authorList>
            <person name="Goker M."/>
            <person name="Held B."/>
            <person name="Lucas S."/>
            <person name="Nolan M."/>
            <person name="Yasawong M."/>
            <person name="Glavina Del Rio T."/>
            <person name="Tice H."/>
            <person name="Cheng J.F."/>
            <person name="Bruce D."/>
            <person name="Detter J.C."/>
            <person name="Tapia R."/>
            <person name="Han C."/>
            <person name="Goodwin L."/>
            <person name="Pitluck S."/>
            <person name="Liolios K."/>
            <person name="Ivanova N."/>
            <person name="Mavromatis K."/>
            <person name="Mikhailova N."/>
            <person name="Pati A."/>
            <person name="Chen A."/>
            <person name="Palaniappan K."/>
            <person name="Land M."/>
            <person name="Hauser L."/>
            <person name="Chang Y.J."/>
            <person name="Jeffries C.D."/>
            <person name="Rohde M."/>
            <person name="Sikorski J."/>
            <person name="Pukall R."/>
            <person name="Woyke T."/>
            <person name="Bristow J."/>
            <person name="Eisen J.A."/>
            <person name="Markowitz V."/>
            <person name="Hugenholtz P."/>
            <person name="Kyrpides N.C."/>
            <person name="Klenk H.P."/>
            <person name="Lapidus A."/>
        </authorList>
    </citation>
    <scope>NUCLEOTIDE SEQUENCE [LARGE SCALE GENOMIC DNA]</scope>
    <source>
        <strain evidence="11">ATCC 49627 / DSM 7084 / CIP 109912 / JCM 12494 / NCIMB 702895 / VPI D76D-27C</strain>
    </source>
</reference>
<dbReference type="SUPFAM" id="SSF46894">
    <property type="entry name" value="C-terminal effector domain of the bipartite response regulators"/>
    <property type="match status" value="1"/>
</dbReference>
<dbReference type="InterPro" id="IPR011006">
    <property type="entry name" value="CheY-like_superfamily"/>
</dbReference>
<dbReference type="Gene3D" id="6.10.250.690">
    <property type="match status" value="1"/>
</dbReference>
<dbReference type="KEGG" id="ols:Olsu_0874"/>
<keyword evidence="11" id="KW-1185">Reference proteome</keyword>
<evidence type="ECO:0000259" key="8">
    <source>
        <dbReference type="PROSITE" id="PS50110"/>
    </source>
</evidence>
<feature type="modified residue" description="4-aspartylphosphate" evidence="6">
    <location>
        <position position="51"/>
    </location>
</feature>
<dbReference type="GO" id="GO:0032993">
    <property type="term" value="C:protein-DNA complex"/>
    <property type="evidence" value="ECO:0007669"/>
    <property type="project" value="TreeGrafter"/>
</dbReference>
<dbReference type="Pfam" id="PF00072">
    <property type="entry name" value="Response_reg"/>
    <property type="match status" value="1"/>
</dbReference>
<name>E1R022_OLSUV</name>
<dbReference type="CDD" id="cd00383">
    <property type="entry name" value="trans_reg_C"/>
    <property type="match status" value="1"/>
</dbReference>
<sequence>MNILVVEDERNLADAIVRILSDADYNAEAVYDGKSGLTACESGLYDAVIMDGMLPGMDGIEVVRRLRRENNSIPVLMLTARTSTSDKVEGLDAGADDYMTKPFESPELLARLRALTRRQGDVVIDEVSFADLTLDLATHDLSCDGHTVHLSGKEFEVLRMLMSSTARVISKQDLLTRVWGTDGEASENSVEAYISFLRKKISHVHSTVQITTLRMLGYRLEQFANDDK</sequence>
<evidence type="ECO:0000313" key="10">
    <source>
        <dbReference type="EMBL" id="ADK67986.1"/>
    </source>
</evidence>
<dbReference type="InterPro" id="IPR001789">
    <property type="entry name" value="Sig_transdc_resp-reg_receiver"/>
</dbReference>
<gene>
    <name evidence="10" type="ordered locus">Olsu_0874</name>
</gene>
<dbReference type="PANTHER" id="PTHR48111">
    <property type="entry name" value="REGULATOR OF RPOS"/>
    <property type="match status" value="1"/>
</dbReference>
<protein>
    <submittedName>
        <fullName evidence="10">Two component transcriptional regulator, winged helix family</fullName>
    </submittedName>
</protein>
<feature type="DNA-binding region" description="OmpR/PhoB-type" evidence="7">
    <location>
        <begin position="124"/>
        <end position="222"/>
    </location>
</feature>
<dbReference type="Proteomes" id="UP000000333">
    <property type="component" value="Chromosome"/>
</dbReference>
<proteinExistence type="predicted"/>
<evidence type="ECO:0000256" key="7">
    <source>
        <dbReference type="PROSITE-ProRule" id="PRU01091"/>
    </source>
</evidence>
<dbReference type="GO" id="GO:0005829">
    <property type="term" value="C:cytosol"/>
    <property type="evidence" value="ECO:0007669"/>
    <property type="project" value="TreeGrafter"/>
</dbReference>
<dbReference type="RefSeq" id="WP_013251738.1">
    <property type="nucleotide sequence ID" value="NC_014363.1"/>
</dbReference>
<evidence type="ECO:0000259" key="9">
    <source>
        <dbReference type="PROSITE" id="PS51755"/>
    </source>
</evidence>
<dbReference type="SMART" id="SM00862">
    <property type="entry name" value="Trans_reg_C"/>
    <property type="match status" value="1"/>
</dbReference>
<evidence type="ECO:0000256" key="4">
    <source>
        <dbReference type="ARBA" id="ARBA00023125"/>
    </source>
</evidence>
<dbReference type="PATRIC" id="fig|633147.7.peg.675"/>
<evidence type="ECO:0000256" key="2">
    <source>
        <dbReference type="ARBA" id="ARBA00023012"/>
    </source>
</evidence>
<dbReference type="SMART" id="SM00448">
    <property type="entry name" value="REC"/>
    <property type="match status" value="1"/>
</dbReference>
<dbReference type="GO" id="GO:0000976">
    <property type="term" value="F:transcription cis-regulatory region binding"/>
    <property type="evidence" value="ECO:0007669"/>
    <property type="project" value="TreeGrafter"/>
</dbReference>
<dbReference type="GO" id="GO:0000156">
    <property type="term" value="F:phosphorelay response regulator activity"/>
    <property type="evidence" value="ECO:0007669"/>
    <property type="project" value="TreeGrafter"/>
</dbReference>
<dbReference type="Gene3D" id="1.10.10.10">
    <property type="entry name" value="Winged helix-like DNA-binding domain superfamily/Winged helix DNA-binding domain"/>
    <property type="match status" value="1"/>
</dbReference>
<keyword evidence="1 6" id="KW-0597">Phosphoprotein</keyword>
<accession>E1R022</accession>
<dbReference type="FunFam" id="3.40.50.2300:FF:000001">
    <property type="entry name" value="DNA-binding response regulator PhoB"/>
    <property type="match status" value="1"/>
</dbReference>
<dbReference type="OrthoDB" id="9812490at2"/>
<keyword evidence="4 7" id="KW-0238">DNA-binding</keyword>
<feature type="domain" description="OmpR/PhoB-type" evidence="9">
    <location>
        <begin position="124"/>
        <end position="222"/>
    </location>
</feature>
<dbReference type="PROSITE" id="PS51755">
    <property type="entry name" value="OMPR_PHOB"/>
    <property type="match status" value="1"/>
</dbReference>
<dbReference type="SUPFAM" id="SSF52172">
    <property type="entry name" value="CheY-like"/>
    <property type="match status" value="1"/>
</dbReference>
<keyword evidence="2" id="KW-0902">Two-component regulatory system</keyword>
<dbReference type="EMBL" id="CP002106">
    <property type="protein sequence ID" value="ADK67986.1"/>
    <property type="molecule type" value="Genomic_DNA"/>
</dbReference>
<evidence type="ECO:0000256" key="1">
    <source>
        <dbReference type="ARBA" id="ARBA00022553"/>
    </source>
</evidence>
<dbReference type="eggNOG" id="COG0745">
    <property type="taxonomic scope" value="Bacteria"/>
</dbReference>
<dbReference type="Gene3D" id="3.40.50.2300">
    <property type="match status" value="1"/>
</dbReference>
<keyword evidence="5" id="KW-0804">Transcription</keyword>